<dbReference type="InterPro" id="IPR007157">
    <property type="entry name" value="PspA_VIPP1"/>
</dbReference>
<keyword evidence="4" id="KW-1185">Reference proteome</keyword>
<gene>
    <name evidence="3" type="ORF">HMPREF9098_0284</name>
</gene>
<comment type="similarity">
    <text evidence="1">Belongs to the PspA/Vipp/IM30 family.</text>
</comment>
<dbReference type="Proteomes" id="UP000004088">
    <property type="component" value="Unassembled WGS sequence"/>
</dbReference>
<sequence>MSESLARRVARLVSGGFHAMLDKAEDCMPEAVMQENIRELERTIDEVRTELGKVLAQKHLATKKLADENNRHEQLADQIATALDAGREDLAKAGIAEQLDIEARLPVLEQSLADCSSQERELDAFVAALLAKKREMQAALDDWKRAQASIGGATSGSGADSNKMAQLERAAEQNGVQFNRVLQRQGGIGIASPDAAQAAALQELSDLGREAQIAARLAALKAKP</sequence>
<comment type="caution">
    <text evidence="3">The sequence shown here is derived from an EMBL/GenBank/DDBJ whole genome shotgun (WGS) entry which is preliminary data.</text>
</comment>
<evidence type="ECO:0000256" key="1">
    <source>
        <dbReference type="ARBA" id="ARBA00043985"/>
    </source>
</evidence>
<dbReference type="Pfam" id="PF04012">
    <property type="entry name" value="PspA_IM30"/>
    <property type="match status" value="1"/>
</dbReference>
<dbReference type="RefSeq" id="WP_003781192.1">
    <property type="nucleotide sequence ID" value="NZ_GL870929.1"/>
</dbReference>
<protein>
    <submittedName>
        <fullName evidence="3">PspA/IM30 family protein</fullName>
    </submittedName>
</protein>
<dbReference type="AlphaFoldDB" id="F0EWQ4"/>
<keyword evidence="2" id="KW-0175">Coiled coil</keyword>
<dbReference type="GO" id="GO:0009271">
    <property type="term" value="P:phage shock"/>
    <property type="evidence" value="ECO:0007669"/>
    <property type="project" value="TreeGrafter"/>
</dbReference>
<evidence type="ECO:0000313" key="3">
    <source>
        <dbReference type="EMBL" id="EGC18135.1"/>
    </source>
</evidence>
<dbReference type="PANTHER" id="PTHR31088">
    <property type="entry name" value="MEMBRANE-ASSOCIATED PROTEIN VIPP1, CHLOROPLASTIC"/>
    <property type="match status" value="1"/>
</dbReference>
<dbReference type="STRING" id="888741.HMPREF9098_0284"/>
<dbReference type="EMBL" id="AEWV01000006">
    <property type="protein sequence ID" value="EGC18135.1"/>
    <property type="molecule type" value="Genomic_DNA"/>
</dbReference>
<dbReference type="HOGENOM" id="CLU_1233804_0_0_4"/>
<evidence type="ECO:0000256" key="2">
    <source>
        <dbReference type="SAM" id="Coils"/>
    </source>
</evidence>
<evidence type="ECO:0000313" key="4">
    <source>
        <dbReference type="Proteomes" id="UP000004088"/>
    </source>
</evidence>
<reference evidence="3 4" key="1">
    <citation type="submission" date="2011-01" db="EMBL/GenBank/DDBJ databases">
        <authorList>
            <person name="Muzny D."/>
            <person name="Qin X."/>
            <person name="Deng J."/>
            <person name="Jiang H."/>
            <person name="Liu Y."/>
            <person name="Qu J."/>
            <person name="Song X.-Z."/>
            <person name="Zhang L."/>
            <person name="Thornton R."/>
            <person name="Coyle M."/>
            <person name="Francisco L."/>
            <person name="Jackson L."/>
            <person name="Javaid M."/>
            <person name="Korchina V."/>
            <person name="Kovar C."/>
            <person name="Mata R."/>
            <person name="Mathew T."/>
            <person name="Ngo R."/>
            <person name="Nguyen L."/>
            <person name="Nguyen N."/>
            <person name="Okwuonu G."/>
            <person name="Ongeri F."/>
            <person name="Pham C."/>
            <person name="Simmons D."/>
            <person name="Wilczek-Boney K."/>
            <person name="Hale W."/>
            <person name="Jakkamsetti A."/>
            <person name="Pham P."/>
            <person name="Ruth R."/>
            <person name="San Lucas F."/>
            <person name="Warren J."/>
            <person name="Zhang J."/>
            <person name="Zhao Z."/>
            <person name="Zhou C."/>
            <person name="Zhu D."/>
            <person name="Lee S."/>
            <person name="Bess C."/>
            <person name="Blankenburg K."/>
            <person name="Forbes L."/>
            <person name="Fu Q."/>
            <person name="Gubbala S."/>
            <person name="Hirani K."/>
            <person name="Jayaseelan J.C."/>
            <person name="Lara F."/>
            <person name="Munidasa M."/>
            <person name="Palculict T."/>
            <person name="Patil S."/>
            <person name="Pu L.-L."/>
            <person name="Saada N."/>
            <person name="Tang L."/>
            <person name="Weissenberger G."/>
            <person name="Zhu Y."/>
            <person name="Hemphill L."/>
            <person name="Shang Y."/>
            <person name="Youmans B."/>
            <person name="Ayvaz T."/>
            <person name="Ross M."/>
            <person name="Santibanez J."/>
            <person name="Aqrawi P."/>
            <person name="Gross S."/>
            <person name="Joshi V."/>
            <person name="Fowler G."/>
            <person name="Nazareth L."/>
            <person name="Reid J."/>
            <person name="Worley K."/>
            <person name="Petrosino J."/>
            <person name="Highlander S."/>
            <person name="Gibbs R."/>
        </authorList>
    </citation>
    <scope>NUCLEOTIDE SEQUENCE [LARGE SCALE GENOMIC DNA]</scope>
    <source>
        <strain evidence="3 4">ATCC 33394</strain>
    </source>
</reference>
<dbReference type="PANTHER" id="PTHR31088:SF6">
    <property type="entry name" value="PHAGE SHOCK PROTEIN A"/>
    <property type="match status" value="1"/>
</dbReference>
<organism evidence="3 4">
    <name type="scientific">Kingella denitrificans ATCC 33394</name>
    <dbReference type="NCBI Taxonomy" id="888741"/>
    <lineage>
        <taxon>Bacteria</taxon>
        <taxon>Pseudomonadati</taxon>
        <taxon>Pseudomonadota</taxon>
        <taxon>Betaproteobacteria</taxon>
        <taxon>Neisseriales</taxon>
        <taxon>Neisseriaceae</taxon>
        <taxon>Kingella</taxon>
    </lineage>
</organism>
<dbReference type="GO" id="GO:0005829">
    <property type="term" value="C:cytosol"/>
    <property type="evidence" value="ECO:0007669"/>
    <property type="project" value="TreeGrafter"/>
</dbReference>
<feature type="coiled-coil region" evidence="2">
    <location>
        <begin position="30"/>
        <end position="85"/>
    </location>
</feature>
<accession>F0EWQ4</accession>
<proteinExistence type="inferred from homology"/>
<name>F0EWQ4_9NEIS</name>